<dbReference type="CDD" id="cd18042">
    <property type="entry name" value="DEXXQc_SETX"/>
    <property type="match status" value="1"/>
</dbReference>
<proteinExistence type="predicted"/>
<feature type="region of interest" description="Disordered" evidence="5">
    <location>
        <begin position="1"/>
        <end position="22"/>
    </location>
</feature>
<dbReference type="GO" id="GO:0005694">
    <property type="term" value="C:chromosome"/>
    <property type="evidence" value="ECO:0007669"/>
    <property type="project" value="UniProtKB-ARBA"/>
</dbReference>
<feature type="compositionally biased region" description="Polar residues" evidence="5">
    <location>
        <begin position="205"/>
        <end position="215"/>
    </location>
</feature>
<feature type="compositionally biased region" description="Polar residues" evidence="5">
    <location>
        <begin position="323"/>
        <end position="348"/>
    </location>
</feature>
<comment type="caution">
    <text evidence="8">The sequence shown here is derived from an EMBL/GenBank/DDBJ whole genome shotgun (WGS) entry which is preliminary data.</text>
</comment>
<feature type="domain" description="DNA2/NAM7 helicase helicase" evidence="6">
    <location>
        <begin position="618"/>
        <end position="963"/>
    </location>
</feature>
<dbReference type="SUPFAM" id="SSF52540">
    <property type="entry name" value="P-loop containing nucleoside triphosphate hydrolases"/>
    <property type="match status" value="1"/>
</dbReference>
<evidence type="ECO:0000256" key="1">
    <source>
        <dbReference type="ARBA" id="ARBA00022741"/>
    </source>
</evidence>
<feature type="compositionally biased region" description="Basic and acidic residues" evidence="5">
    <location>
        <begin position="1"/>
        <end position="10"/>
    </location>
</feature>
<accession>A0A7J7GSR4</accession>
<reference evidence="8 9" key="2">
    <citation type="submission" date="2020-07" db="EMBL/GenBank/DDBJ databases">
        <title>Genome assembly of wild tea tree DASZ reveals pedigree and selection history of tea varieties.</title>
        <authorList>
            <person name="Zhang W."/>
        </authorList>
    </citation>
    <scope>NUCLEOTIDE SEQUENCE [LARGE SCALE GENOMIC DNA]</scope>
    <source>
        <strain evidence="9">cv. G240</strain>
        <tissue evidence="8">Leaf</tissue>
    </source>
</reference>
<evidence type="ECO:0000259" key="7">
    <source>
        <dbReference type="Pfam" id="PF13087"/>
    </source>
</evidence>
<dbReference type="FunFam" id="3.40.50.300:FF:000326">
    <property type="entry name" value="P-loop containing nucleoside triphosphate hydrolase"/>
    <property type="match status" value="1"/>
</dbReference>
<evidence type="ECO:0000259" key="6">
    <source>
        <dbReference type="Pfam" id="PF13086"/>
    </source>
</evidence>
<feature type="region of interest" description="Disordered" evidence="5">
    <location>
        <begin position="1218"/>
        <end position="1303"/>
    </location>
</feature>
<sequence>MGSRERRLFDLNELPGEDEETDGIPCLQPQRAIPSSNTNTTDLFATAPGPQIITNNHAFSHASSVSGFQPFVRSISSQGSLVCAEQIRGGNWSSEVASSSKTTKGDGFKAAIPVELGSAEVMAVEKEEGEWSDAEGCADTYGSTCMPEQSLSDYGKELQEKGIDNVMDHCDPGANVESVSRNDENIRDENSDHTSLGLDLDTNDQKSNSSRNSEGNCKGDISVDGQEESGLVPKQKDVKGVEASHALKCAITPGKRPRFDQHKEAMLGKKRSRQTMFLNLEDVKQAGPIKTSTPRRQTFPAPVTIRTVKEARSTPPAERTGEKQSQPMNKDSKQVDLSCNEGNTYLESNDSKSECNGDMNSGLLGRPRRLNSATDLAAELRPPSIPRQSSWKQPTDSKQLKNSQASTRKPALIGQSSTDSKLGTKKLPSKKQTTVNTQYQDTSVERLLREVTNEKFWHHPGWYDVIVLPANDCKWNFKEGDVAVLSTPRPGAADVWLEQLGDTYQLILADPPGAILHFYVGDYYDPNSKVDNDHILRKFQLRGMWFLTVLGSLATTQREYVALHAFRRLNLQMQTAILQPSPEHFPKYEEQPPAMPECFTPGFVDHLRRTFNGPQLAAIQWAAMHTAAGTSSGTTKRQDPWPFTLVQGPPGTGKTHTVWGMLNVIHLVQYQHYYTALLKKLAPESYKQASEGSSDNVATGSIDEVLQSMDQNLFRTLPKLCPKPRMLVCAPSNAATDELLARVLDRGFIDGEMKVYRPDVARVGVDSQTRAAQAVSVERRTEQLLVKSRDEIYGWMHQLRAREAQLSQQMACLQRELNVAAAAGRAQGSVGVDPDILVARDQNRDTLLQNLAAVVENRDKVLVEMSRLLILEGKFRAGGNFNLEEARASLEASFANEAEIVFTTVSSSGRKLFSRLTHGFDMVVIDEAAQASEVGILPPLSLGAARCVLVGDPQQLPATVISKAAGTLLYSRSLFERFQQAGCPTMLLSVQYRMHPQIRDFPSRYFYQGRLTDSESVANLPDEIYYKDSLLRPYTFFDITHGRESQRGGSVSYQNVHEAQFCLRLYEHLQKTLKSLGAGKVTVGIITPYKLQLKCLQREFEDVLNSEARKDIYINTVDAFQGQERDVIIMSCVRASTHGVGFVADIRRMNVALTRARRALWVMGNANALVKSDDWAALITDAKARNCYLNMDSLPKDFLMPKAPAYVQSGKVSSNLRGLRSGVRHRSFDPHMESRSGTPSEDDEKSNAPLILKNGNYRSSKPPMENGLDDLDQSGDKSRDAWQYGIQKRPIPAAAGVTGKRDL</sequence>
<keyword evidence="4" id="KW-0067">ATP-binding</keyword>
<evidence type="ECO:0000256" key="2">
    <source>
        <dbReference type="ARBA" id="ARBA00022801"/>
    </source>
</evidence>
<evidence type="ECO:0000313" key="9">
    <source>
        <dbReference type="Proteomes" id="UP000593564"/>
    </source>
</evidence>
<dbReference type="Pfam" id="PF13086">
    <property type="entry name" value="AAA_11"/>
    <property type="match status" value="1"/>
</dbReference>
<dbReference type="PANTHER" id="PTHR10887:SF525">
    <property type="entry name" value="P-LOOP CONTAINING NUCLEOSIDE TRIPHOSPHATE HYDROLASES SUPERFAMILY PROTEIN"/>
    <property type="match status" value="1"/>
</dbReference>
<gene>
    <name evidence="8" type="ORF">HYC85_020603</name>
</gene>
<evidence type="ECO:0000256" key="4">
    <source>
        <dbReference type="ARBA" id="ARBA00022840"/>
    </source>
</evidence>
<evidence type="ECO:0000313" key="8">
    <source>
        <dbReference type="EMBL" id="KAF5942961.1"/>
    </source>
</evidence>
<dbReference type="CDD" id="cd18808">
    <property type="entry name" value="SF1_C_Upf1"/>
    <property type="match status" value="1"/>
</dbReference>
<dbReference type="GO" id="GO:0004386">
    <property type="term" value="F:helicase activity"/>
    <property type="evidence" value="ECO:0007669"/>
    <property type="project" value="UniProtKB-KW"/>
</dbReference>
<feature type="compositionally biased region" description="Basic and acidic residues" evidence="5">
    <location>
        <begin position="180"/>
        <end position="192"/>
    </location>
</feature>
<dbReference type="InterPro" id="IPR027417">
    <property type="entry name" value="P-loop_NTPase"/>
</dbReference>
<dbReference type="GO" id="GO:0016787">
    <property type="term" value="F:hydrolase activity"/>
    <property type="evidence" value="ECO:0007669"/>
    <property type="project" value="UniProtKB-KW"/>
</dbReference>
<reference evidence="9" key="1">
    <citation type="journal article" date="2020" name="Nat. Commun.">
        <title>Genome assembly of wild tea tree DASZ reveals pedigree and selection history of tea varieties.</title>
        <authorList>
            <person name="Zhang W."/>
            <person name="Zhang Y."/>
            <person name="Qiu H."/>
            <person name="Guo Y."/>
            <person name="Wan H."/>
            <person name="Zhang X."/>
            <person name="Scossa F."/>
            <person name="Alseekh S."/>
            <person name="Zhang Q."/>
            <person name="Wang P."/>
            <person name="Xu L."/>
            <person name="Schmidt M.H."/>
            <person name="Jia X."/>
            <person name="Li D."/>
            <person name="Zhu A."/>
            <person name="Guo F."/>
            <person name="Chen W."/>
            <person name="Ni D."/>
            <person name="Usadel B."/>
            <person name="Fernie A.R."/>
            <person name="Wen W."/>
        </authorList>
    </citation>
    <scope>NUCLEOTIDE SEQUENCE [LARGE SCALE GENOMIC DNA]</scope>
    <source>
        <strain evidence="9">cv. G240</strain>
    </source>
</reference>
<protein>
    <recommendedName>
        <fullName evidence="10">AAA+ ATPase domain-containing protein</fullName>
    </recommendedName>
</protein>
<name>A0A7J7GSR4_CAMSI</name>
<organism evidence="8 9">
    <name type="scientific">Camellia sinensis</name>
    <name type="common">Tea plant</name>
    <name type="synonym">Thea sinensis</name>
    <dbReference type="NCBI Taxonomy" id="4442"/>
    <lineage>
        <taxon>Eukaryota</taxon>
        <taxon>Viridiplantae</taxon>
        <taxon>Streptophyta</taxon>
        <taxon>Embryophyta</taxon>
        <taxon>Tracheophyta</taxon>
        <taxon>Spermatophyta</taxon>
        <taxon>Magnoliopsida</taxon>
        <taxon>eudicotyledons</taxon>
        <taxon>Gunneridae</taxon>
        <taxon>Pentapetalae</taxon>
        <taxon>asterids</taxon>
        <taxon>Ericales</taxon>
        <taxon>Theaceae</taxon>
        <taxon>Camellia</taxon>
    </lineage>
</organism>
<evidence type="ECO:0000256" key="3">
    <source>
        <dbReference type="ARBA" id="ARBA00022806"/>
    </source>
</evidence>
<dbReference type="PANTHER" id="PTHR10887">
    <property type="entry name" value="DNA2/NAM7 HELICASE FAMILY"/>
    <property type="match status" value="1"/>
</dbReference>
<dbReference type="Pfam" id="PF13087">
    <property type="entry name" value="AAA_12"/>
    <property type="match status" value="1"/>
</dbReference>
<feature type="domain" description="DNA2/NAM7 helicase-like C-terminal" evidence="7">
    <location>
        <begin position="970"/>
        <end position="1166"/>
    </location>
</feature>
<feature type="compositionally biased region" description="Polar residues" evidence="5">
    <location>
        <begin position="386"/>
        <end position="407"/>
    </location>
</feature>
<keyword evidence="9" id="KW-1185">Reference proteome</keyword>
<dbReference type="InterPro" id="IPR041679">
    <property type="entry name" value="DNA2/NAM7-like_C"/>
</dbReference>
<keyword evidence="3" id="KW-0347">Helicase</keyword>
<evidence type="ECO:0000256" key="5">
    <source>
        <dbReference type="SAM" id="MobiDB-lite"/>
    </source>
</evidence>
<evidence type="ECO:0008006" key="10">
    <source>
        <dbReference type="Google" id="ProtNLM"/>
    </source>
</evidence>
<dbReference type="InterPro" id="IPR045055">
    <property type="entry name" value="DNA2/NAM7-like"/>
</dbReference>
<dbReference type="InterPro" id="IPR047187">
    <property type="entry name" value="SF1_C_Upf1"/>
</dbReference>
<dbReference type="InterPro" id="IPR041677">
    <property type="entry name" value="DNA2/NAM7_AAA_11"/>
</dbReference>
<feature type="region of interest" description="Disordered" evidence="5">
    <location>
        <begin position="379"/>
        <end position="438"/>
    </location>
</feature>
<feature type="region of interest" description="Disordered" evidence="5">
    <location>
        <begin position="290"/>
        <end position="367"/>
    </location>
</feature>
<dbReference type="Proteomes" id="UP000593564">
    <property type="component" value="Unassembled WGS sequence"/>
</dbReference>
<dbReference type="Gene3D" id="3.40.50.300">
    <property type="entry name" value="P-loop containing nucleotide triphosphate hydrolases"/>
    <property type="match status" value="2"/>
</dbReference>
<feature type="region of interest" description="Disordered" evidence="5">
    <location>
        <begin position="165"/>
        <end position="239"/>
    </location>
</feature>
<keyword evidence="2" id="KW-0378">Hydrolase</keyword>
<dbReference type="EMBL" id="JACBKZ010000009">
    <property type="protein sequence ID" value="KAF5942961.1"/>
    <property type="molecule type" value="Genomic_DNA"/>
</dbReference>
<dbReference type="GO" id="GO:0005524">
    <property type="term" value="F:ATP binding"/>
    <property type="evidence" value="ECO:0007669"/>
    <property type="project" value="UniProtKB-KW"/>
</dbReference>
<keyword evidence="1" id="KW-0547">Nucleotide-binding</keyword>